<dbReference type="Proteomes" id="UP001318682">
    <property type="component" value="Chromosome"/>
</dbReference>
<keyword evidence="8" id="KW-0472">Membrane</keyword>
<dbReference type="InterPro" id="IPR039901">
    <property type="entry name" value="Kdotransferase"/>
</dbReference>
<dbReference type="PANTHER" id="PTHR42755">
    <property type="entry name" value="3-DEOXY-MANNO-OCTULOSONATE CYTIDYLYLTRANSFERASE"/>
    <property type="match status" value="1"/>
</dbReference>
<evidence type="ECO:0000256" key="3">
    <source>
        <dbReference type="ARBA" id="ARBA00012621"/>
    </source>
</evidence>
<evidence type="ECO:0000256" key="2">
    <source>
        <dbReference type="ARBA" id="ARBA00004713"/>
    </source>
</evidence>
<dbReference type="RefSeq" id="WP_187431940.1">
    <property type="nucleotide sequence ID" value="NZ_CP143423.1"/>
</dbReference>
<dbReference type="InterPro" id="IPR007507">
    <property type="entry name" value="Glycos_transf_N"/>
</dbReference>
<evidence type="ECO:0000313" key="10">
    <source>
        <dbReference type="EMBL" id="WVX50662.1"/>
    </source>
</evidence>
<reference evidence="10 11" key="1">
    <citation type="submission" date="2015-07" db="EMBL/GenBank/DDBJ databases">
        <authorList>
            <person name="Voget S."/>
            <person name="Dogs M."/>
            <person name="Brinkhoff T.H."/>
            <person name="Daniel R."/>
        </authorList>
    </citation>
    <scope>NUCLEOTIDE SEQUENCE [LARGE SCALE GENOMIC DNA]</scope>
    <source>
        <strain evidence="10 11">B14</strain>
    </source>
</reference>
<proteinExistence type="inferred from homology"/>
<feature type="domain" description="3-deoxy-D-manno-octulosonic-acid transferase N-terminal" evidence="9">
    <location>
        <begin position="22"/>
        <end position="191"/>
    </location>
</feature>
<comment type="similarity">
    <text evidence="8">Belongs to the glycosyltransferase group 1 family.</text>
</comment>
<evidence type="ECO:0000256" key="5">
    <source>
        <dbReference type="ARBA" id="ARBA00022679"/>
    </source>
</evidence>
<evidence type="ECO:0000256" key="8">
    <source>
        <dbReference type="RuleBase" id="RU365103"/>
    </source>
</evidence>
<evidence type="ECO:0000313" key="11">
    <source>
        <dbReference type="Proteomes" id="UP001318682"/>
    </source>
</evidence>
<evidence type="ECO:0000259" key="9">
    <source>
        <dbReference type="Pfam" id="PF04413"/>
    </source>
</evidence>
<dbReference type="Gene3D" id="3.40.50.11720">
    <property type="entry name" value="3-Deoxy-D-manno-octulosonic-acid transferase, N-terminal domain"/>
    <property type="match status" value="1"/>
</dbReference>
<dbReference type="InterPro" id="IPR038107">
    <property type="entry name" value="Glycos_transf_N_sf"/>
</dbReference>
<evidence type="ECO:0000256" key="7">
    <source>
        <dbReference type="ARBA" id="ARBA00049183"/>
    </source>
</evidence>
<evidence type="ECO:0000256" key="1">
    <source>
        <dbReference type="ARBA" id="ARBA00003394"/>
    </source>
</evidence>
<gene>
    <name evidence="10" type="ORF">ROLI_037610</name>
</gene>
<comment type="catalytic activity">
    <reaction evidence="7 8">
        <text>lipid IVA (E. coli) + CMP-3-deoxy-beta-D-manno-octulosonate = alpha-Kdo-(2-&gt;6)-lipid IVA (E. coli) + CMP + H(+)</text>
        <dbReference type="Rhea" id="RHEA:28066"/>
        <dbReference type="ChEBI" id="CHEBI:15378"/>
        <dbReference type="ChEBI" id="CHEBI:58603"/>
        <dbReference type="ChEBI" id="CHEBI:60364"/>
        <dbReference type="ChEBI" id="CHEBI:60377"/>
        <dbReference type="ChEBI" id="CHEBI:85987"/>
        <dbReference type="EC" id="2.4.99.12"/>
    </reaction>
</comment>
<organism evidence="10 11">
    <name type="scientific">Roseobacter fucihabitans</name>
    <dbReference type="NCBI Taxonomy" id="1537242"/>
    <lineage>
        <taxon>Bacteria</taxon>
        <taxon>Pseudomonadati</taxon>
        <taxon>Pseudomonadota</taxon>
        <taxon>Alphaproteobacteria</taxon>
        <taxon>Rhodobacterales</taxon>
        <taxon>Roseobacteraceae</taxon>
        <taxon>Roseobacter</taxon>
    </lineage>
</organism>
<evidence type="ECO:0000256" key="6">
    <source>
        <dbReference type="ARBA" id="ARBA00031445"/>
    </source>
</evidence>
<reference evidence="11" key="2">
    <citation type="submission" date="2024-01" db="EMBL/GenBank/DDBJ databases">
        <title>Roseobacter fucihabitans sp. nov., isolated from the brown alga Fucus spiralis.</title>
        <authorList>
            <person name="Hahnke S."/>
            <person name="Berger M."/>
            <person name="Schlingloff A."/>
            <person name="Athale I."/>
            <person name="Neumann-Schaal M."/>
            <person name="Adenaya A."/>
            <person name="Poehlein A."/>
            <person name="Daniel R."/>
            <person name="Pertersen J."/>
            <person name="Brinkhoff T."/>
        </authorList>
    </citation>
    <scope>NUCLEOTIDE SEQUENCE [LARGE SCALE GENOMIC DNA]</scope>
    <source>
        <strain evidence="11">B14</strain>
    </source>
</reference>
<accession>A0ABZ2BX69</accession>
<comment type="subcellular location">
    <subcellularLocation>
        <location evidence="8">Cell membrane</location>
    </subcellularLocation>
</comment>
<name>A0ABZ2BX69_9RHOB</name>
<dbReference type="PANTHER" id="PTHR42755:SF1">
    <property type="entry name" value="3-DEOXY-D-MANNO-OCTULOSONIC ACID TRANSFERASE, MITOCHONDRIAL-RELATED"/>
    <property type="match status" value="1"/>
</dbReference>
<keyword evidence="11" id="KW-1185">Reference proteome</keyword>
<keyword evidence="8" id="KW-0448">Lipopolysaccharide biosynthesis</keyword>
<comment type="function">
    <text evidence="1 8">Involved in lipopolysaccharide (LPS) biosynthesis. Catalyzes the transfer of 3-deoxy-D-manno-octulosonate (Kdo) residue(s) from CMP-Kdo to lipid IV(A), the tetraacyldisaccharide-1,4'-bisphosphate precursor of lipid A.</text>
</comment>
<evidence type="ECO:0000256" key="4">
    <source>
        <dbReference type="ARBA" id="ARBA00019077"/>
    </source>
</evidence>
<dbReference type="EC" id="2.4.99.12" evidence="3 8"/>
<dbReference type="EMBL" id="CP143423">
    <property type="protein sequence ID" value="WVX50662.1"/>
    <property type="molecule type" value="Genomic_DNA"/>
</dbReference>
<dbReference type="Pfam" id="PF04413">
    <property type="entry name" value="Glycos_transf_N"/>
    <property type="match status" value="1"/>
</dbReference>
<keyword evidence="5 8" id="KW-0808">Transferase</keyword>
<dbReference type="Gene3D" id="3.40.50.2000">
    <property type="entry name" value="Glycogen Phosphorylase B"/>
    <property type="match status" value="1"/>
</dbReference>
<keyword evidence="8" id="KW-1003">Cell membrane</keyword>
<sequence>MGHSLGLAAYRALTHRSAKRSFTPNGTRPKGELVWIHAAEPSNLLALQDLAERLCTTRDGLSILITLPDRETLDRADAIHPQHPMIVKEEIPSEHPAAVQAFLAHWMPDMCIWTWGQLRPNLLLAAYDAKCPMVLIDADKDGFDGQRDRWLPDLSRDLLTNFTAVMSRSPQAVQRLEALGLKSRHIQMTPPLQAGGQALPCKDSIFSAMTSSLAGRPVWLATRVQEHEAGIILAAHRQALRYSHRLLLILHPAERHLAPLFTDKAEAEGFRVCDWVNDGDPTEATQVMLAEDGSDLGLFYRLAPVSFLGSSLVSGYGGCNPFEAAALGSAVLYGPNVRRYLPFYTRLANAGAARIVNDTHSLGTAVTRLIAPDQAATMAHAGWDVISSGAELVDKVIDLVETTLDHRLEPSNAHP</sequence>
<comment type="pathway">
    <text evidence="2 8">Bacterial outer membrane biogenesis; LPS core biosynthesis.</text>
</comment>
<protein>
    <recommendedName>
        <fullName evidence="4 8">3-deoxy-D-manno-octulosonic acid transferase</fullName>
        <shortName evidence="8">Kdo transferase</shortName>
        <ecNumber evidence="3 8">2.4.99.12</ecNumber>
    </recommendedName>
    <alternativeName>
        <fullName evidence="6 8">Lipid IV(A) 3-deoxy-D-manno-octulosonic acid transferase</fullName>
    </alternativeName>
</protein>